<dbReference type="PANTHER" id="PTHR47926">
    <property type="entry name" value="PENTATRICOPEPTIDE REPEAT-CONTAINING PROTEIN"/>
    <property type="match status" value="1"/>
</dbReference>
<protein>
    <submittedName>
        <fullName evidence="5">Pentatricopeptide repeat-containing protein At2g36730-like</fullName>
    </submittedName>
</protein>
<dbReference type="Pfam" id="PF13041">
    <property type="entry name" value="PPR_2"/>
    <property type="match status" value="2"/>
</dbReference>
<organism evidence="4 5">
    <name type="scientific">Elaeis guineensis var. tenera</name>
    <name type="common">Oil palm</name>
    <dbReference type="NCBI Taxonomy" id="51953"/>
    <lineage>
        <taxon>Eukaryota</taxon>
        <taxon>Viridiplantae</taxon>
        <taxon>Streptophyta</taxon>
        <taxon>Embryophyta</taxon>
        <taxon>Tracheophyta</taxon>
        <taxon>Spermatophyta</taxon>
        <taxon>Magnoliopsida</taxon>
        <taxon>Liliopsida</taxon>
        <taxon>Arecaceae</taxon>
        <taxon>Arecoideae</taxon>
        <taxon>Cocoseae</taxon>
        <taxon>Elaeidinae</taxon>
        <taxon>Elaeis</taxon>
    </lineage>
</organism>
<feature type="repeat" description="PPR" evidence="2">
    <location>
        <begin position="247"/>
        <end position="281"/>
    </location>
</feature>
<feature type="region of interest" description="Disordered" evidence="3">
    <location>
        <begin position="47"/>
        <end position="74"/>
    </location>
</feature>
<dbReference type="Proteomes" id="UP000504607">
    <property type="component" value="Chromosome 14"/>
</dbReference>
<dbReference type="PANTHER" id="PTHR47926:SF436">
    <property type="entry name" value="PENTATRICOPEPTIDE REPEAT-CONTAINING PROTEIN ELI1, CHLOROPLASTIC-LIKE ISOFORM X2"/>
    <property type="match status" value="1"/>
</dbReference>
<dbReference type="Pfam" id="PF01535">
    <property type="entry name" value="PPR"/>
    <property type="match status" value="2"/>
</dbReference>
<dbReference type="FunFam" id="1.25.40.10:FF:000344">
    <property type="entry name" value="Pentatricopeptide repeat-containing protein"/>
    <property type="match status" value="1"/>
</dbReference>
<dbReference type="InterPro" id="IPR002885">
    <property type="entry name" value="PPR_rpt"/>
</dbReference>
<name>A0A6I9S759_ELAGV</name>
<evidence type="ECO:0000256" key="3">
    <source>
        <dbReference type="SAM" id="MobiDB-lite"/>
    </source>
</evidence>
<dbReference type="InterPro" id="IPR046960">
    <property type="entry name" value="PPR_At4g14850-like_plant"/>
</dbReference>
<keyword evidence="1" id="KW-0677">Repeat</keyword>
<dbReference type="FunFam" id="1.25.40.10:FF:000242">
    <property type="entry name" value="Pentatricopeptide repeat-containing protein"/>
    <property type="match status" value="1"/>
</dbReference>
<keyword evidence="4" id="KW-1185">Reference proteome</keyword>
<dbReference type="InterPro" id="IPR011990">
    <property type="entry name" value="TPR-like_helical_dom_sf"/>
</dbReference>
<dbReference type="NCBIfam" id="TIGR00756">
    <property type="entry name" value="PPR"/>
    <property type="match status" value="4"/>
</dbReference>
<dbReference type="Gene3D" id="1.25.40.10">
    <property type="entry name" value="Tetratricopeptide repeat domain"/>
    <property type="match status" value="3"/>
</dbReference>
<feature type="repeat" description="PPR" evidence="2">
    <location>
        <begin position="146"/>
        <end position="180"/>
    </location>
</feature>
<accession>A0A6I9S759</accession>
<dbReference type="PROSITE" id="PS51375">
    <property type="entry name" value="PPR"/>
    <property type="match status" value="3"/>
</dbReference>
<dbReference type="GO" id="GO:0003723">
    <property type="term" value="F:RNA binding"/>
    <property type="evidence" value="ECO:0007669"/>
    <property type="project" value="InterPro"/>
</dbReference>
<dbReference type="RefSeq" id="XP_010938285.2">
    <property type="nucleotide sequence ID" value="XM_010939983.2"/>
</dbReference>
<dbReference type="AlphaFoldDB" id="A0A6I9S759"/>
<dbReference type="KEGG" id="egu:105057384"/>
<sequence>MRWPKFLGFIQKCHKILYGHGRSLELLVSLYWFLRYGHDKIQAPLPSQHISLPNPHPTPSSKSQQTHKRPPASPTRYYSSTAPILSKLEACPNLYQFSQIHAHVITSGLFHNVFAASRLLKFSTASLSPPDLQLTNLLFSQIHHPDVFCYNLVIKALSLSSSPLNSLSLFRKLLLQGLCPNEYTFCFLLDCCSHGIALWEGRQLHAHLNKHGLATATFSGTSLIHMYGDCGALPDALQAFEQMQLRSNASWGAMIDACVEHGKVFDGLKLFREMRSLGVEPSNATLVSIVSACAELGDLVSGRAVHGHIVVSGLELNVILGTSLVDMYSKSAAIEMAMEVFSVMPVRTVASWNCLIHGMAINGDGARAKCLFEEMLLDGDVRPNEVTFLGILNACSHAGLIEDGVVYFSLMSKAYGIRPNIKHYGCMVDLYGRAGRVEEAIEIIRTMSMKPDIGIWGALLGACRTPGYKELGELLAAQIMKIAPYDTCGYLLLSDAYASDRRWDDVVGVRKVMREMVIRKMPGFSSICS</sequence>
<dbReference type="OrthoDB" id="767233at2759"/>
<gene>
    <name evidence="5" type="primary">LOC105057384</name>
</gene>
<reference evidence="5" key="1">
    <citation type="submission" date="2025-08" db="UniProtKB">
        <authorList>
            <consortium name="RefSeq"/>
        </authorList>
    </citation>
    <scope>IDENTIFICATION</scope>
</reference>
<feature type="repeat" description="PPR" evidence="2">
    <location>
        <begin position="420"/>
        <end position="450"/>
    </location>
</feature>
<evidence type="ECO:0000313" key="5">
    <source>
        <dbReference type="RefSeq" id="XP_010938285.2"/>
    </source>
</evidence>
<dbReference type="InterPro" id="IPR046848">
    <property type="entry name" value="E_motif"/>
</dbReference>
<evidence type="ECO:0000256" key="1">
    <source>
        <dbReference type="ARBA" id="ARBA00022737"/>
    </source>
</evidence>
<dbReference type="InParanoid" id="A0A6I9S759"/>
<evidence type="ECO:0000313" key="4">
    <source>
        <dbReference type="Proteomes" id="UP000504607"/>
    </source>
</evidence>
<dbReference type="Pfam" id="PF20431">
    <property type="entry name" value="E_motif"/>
    <property type="match status" value="1"/>
</dbReference>
<evidence type="ECO:0000256" key="2">
    <source>
        <dbReference type="PROSITE-ProRule" id="PRU00708"/>
    </source>
</evidence>
<dbReference type="GO" id="GO:0009451">
    <property type="term" value="P:RNA modification"/>
    <property type="evidence" value="ECO:0007669"/>
    <property type="project" value="InterPro"/>
</dbReference>
<proteinExistence type="predicted"/>
<dbReference type="GeneID" id="105057384"/>